<accession>A0A1R4HGI9</accession>
<protein>
    <submittedName>
        <fullName evidence="2">Uncharacterized protein</fullName>
    </submittedName>
</protein>
<dbReference type="Proteomes" id="UP000195667">
    <property type="component" value="Unassembled WGS sequence"/>
</dbReference>
<proteinExistence type="predicted"/>
<dbReference type="SUPFAM" id="SSF63825">
    <property type="entry name" value="YWTD domain"/>
    <property type="match status" value="1"/>
</dbReference>
<evidence type="ECO:0000256" key="1">
    <source>
        <dbReference type="SAM" id="SignalP"/>
    </source>
</evidence>
<keyword evidence="1" id="KW-0732">Signal</keyword>
<dbReference type="PROSITE" id="PS51257">
    <property type="entry name" value="PROKAR_LIPOPROTEIN"/>
    <property type="match status" value="1"/>
</dbReference>
<organism evidence="2 3">
    <name type="scientific">Crenothrix polyspora</name>
    <dbReference type="NCBI Taxonomy" id="360316"/>
    <lineage>
        <taxon>Bacteria</taxon>
        <taxon>Pseudomonadati</taxon>
        <taxon>Pseudomonadota</taxon>
        <taxon>Gammaproteobacteria</taxon>
        <taxon>Methylococcales</taxon>
        <taxon>Crenotrichaceae</taxon>
        <taxon>Crenothrix</taxon>
    </lineage>
</organism>
<keyword evidence="3" id="KW-1185">Reference proteome</keyword>
<feature type="signal peptide" evidence="1">
    <location>
        <begin position="1"/>
        <end position="34"/>
    </location>
</feature>
<reference evidence="3" key="1">
    <citation type="submission" date="2017-02" db="EMBL/GenBank/DDBJ databases">
        <authorList>
            <person name="Daims H."/>
        </authorList>
    </citation>
    <scope>NUCLEOTIDE SEQUENCE [LARGE SCALE GENOMIC DNA]</scope>
</reference>
<evidence type="ECO:0000313" key="3">
    <source>
        <dbReference type="Proteomes" id="UP000195667"/>
    </source>
</evidence>
<name>A0A1R4HGI9_9GAMM</name>
<gene>
    <name evidence="2" type="ORF">CRENPOLYSF1_670045</name>
</gene>
<feature type="chain" id="PRO_5012593839" evidence="1">
    <location>
        <begin position="35"/>
        <end position="1235"/>
    </location>
</feature>
<dbReference type="EMBL" id="FUKI01000145">
    <property type="protein sequence ID" value="SJM95329.1"/>
    <property type="molecule type" value="Genomic_DNA"/>
</dbReference>
<sequence>MNTLVKSHIHKKFTAPVTLLVFLFSCLLPTHSQATQTIAPNLMIIFGNSYSMNRGLDDTTLPTVTPLHFNDIAGENTQYGSGTAFPYPLYGDQPSSKLYIAKQALNTVLNSTASNNINLGFATFRQTFGMEAAATEYYTRGIWPIAEVADSSMLTGSATTQQKMDYGNIAKNFKATEWYRIYLSVKGRSAKFGKNMYDYNQNVVDDDDSATTYMSGISNGLPTKITYRPGTTPACNTISITDSSPDCSPVTSSTTTIHDQTYTDSNYGSKTTFNATGATGNKNAVSATNALVTWKLCYPYYNSQGNTFNTFYLADKDVADGYATVDTYNTVSYVSWNYPKFDASGLSAQPFSSVTCSGDGTAAGAFIGQYRESTQRLTNKSKAVGNPQIYFSAIPNYFSGTSSNTLALNNGALSGWSGETTYTEVVWPAGTGTTSAAYPSGVADPDRNDRQLITKGWQQTNSLPAKKNHMGVFLDLPTPSLGYVDNRASIKGFMGLQQMDQSGLDYDPTSQTIAGGKGIAVSTMDGSYNANQSPIYDSLLGALAYYTEYKKTDTFKNCRSNNILLFFDGKEDAHWVDENGTQQFLKPAEVAGQLLAMGVKTHVVILSNNVGDISAANAIAAAGGTSTAYNATSATSLLNSFTAVFSGLDGATKTTAAPAMPAQIGTGGKLYQAGYTLSPVEGHLTAYGFSNTGFVNNSPLWDAANSSDTAIPFTGRMTAANRASQLLSASSTGAIVNFNALDSVAFATTTPTVVDIINYTIDPSYNGGVYLAGRASGSFMGIFGDQSMRPIIVTPPSNTTLEKTASDGDPNFVTYKNSQATRKSSVLVQNDDGYLYAFDAMDGSFLWGWMPRELVSSLKNYATFWSSGNMKGGIVIADAPTTGTAYASYVLGTAQGGALHYALKLKNTTSTPPSVYPDLVAWTNAVTGATSPVAQAPVVTYIASSGIMAGYANYMTTVGTSNTLYVHKIATGATATSVALPFTPSSELTVDNGYFYVADTAGMVWKMPVSTDAATVLAGKVSIGNTYNNQIATYVGVYKYNGEDYVWATSSTGITVFKYNTTAATWQNLWESHVGGAGAWDMATPQVYTADSSPVSTLAVGKVQMLPTGATITARSSLVKDALLLPVLVPDVSEPCAAGKAYLYQFSIASGFKPATVFYKVTTTSSTTPMAAEIVITNLEAGLGAAMSATVSSSSSDTVIEVSAEQTLSGSNGITSTYKVKGGKSGLISWREITN</sequence>
<evidence type="ECO:0000313" key="2">
    <source>
        <dbReference type="EMBL" id="SJM95329.1"/>
    </source>
</evidence>
<dbReference type="AlphaFoldDB" id="A0A1R4HGI9"/>